<dbReference type="SUPFAM" id="SSF52540">
    <property type="entry name" value="P-loop containing nucleoside triphosphate hydrolases"/>
    <property type="match status" value="1"/>
</dbReference>
<keyword evidence="1" id="KW-0378">Hydrolase</keyword>
<proteinExistence type="predicted"/>
<name>X8AMQ0_MYCXE</name>
<reference evidence="1" key="1">
    <citation type="submission" date="2014-01" db="EMBL/GenBank/DDBJ databases">
        <authorList>
            <person name="Brown-Elliot B."/>
            <person name="Wallace R."/>
            <person name="Lenaerts A."/>
            <person name="Ordway D."/>
            <person name="DeGroote M.A."/>
            <person name="Parker T."/>
            <person name="Sizemore C."/>
            <person name="Tallon L.J."/>
            <person name="Sadzewicz L.K."/>
            <person name="Sengamalay N."/>
            <person name="Fraser C.M."/>
            <person name="Hine E."/>
            <person name="Shefchek K.A."/>
            <person name="Das S.P."/>
            <person name="Tettelin H."/>
        </authorList>
    </citation>
    <scope>NUCLEOTIDE SEQUENCE [LARGE SCALE GENOMIC DNA]</scope>
    <source>
        <strain evidence="1">4042</strain>
    </source>
</reference>
<gene>
    <name evidence="1" type="ORF">I553_7597</name>
</gene>
<organism evidence="1">
    <name type="scientific">Mycobacterium xenopi 4042</name>
    <dbReference type="NCBI Taxonomy" id="1299334"/>
    <lineage>
        <taxon>Bacteria</taxon>
        <taxon>Bacillati</taxon>
        <taxon>Actinomycetota</taxon>
        <taxon>Actinomycetes</taxon>
        <taxon>Mycobacteriales</taxon>
        <taxon>Mycobacteriaceae</taxon>
        <taxon>Mycobacterium</taxon>
    </lineage>
</organism>
<dbReference type="InterPro" id="IPR027417">
    <property type="entry name" value="P-loop_NTPase"/>
</dbReference>
<keyword evidence="1" id="KW-0067">ATP-binding</keyword>
<dbReference type="GO" id="GO:0008233">
    <property type="term" value="F:peptidase activity"/>
    <property type="evidence" value="ECO:0007669"/>
    <property type="project" value="UniProtKB-KW"/>
</dbReference>
<accession>X8AMQ0</accession>
<dbReference type="Gene3D" id="3.40.50.300">
    <property type="entry name" value="P-loop containing nucleotide triphosphate hydrolases"/>
    <property type="match status" value="1"/>
</dbReference>
<dbReference type="PANTHER" id="PTHR48102">
    <property type="entry name" value="ATP-DEPENDENT CLP PROTEASE ATP-BINDING SUBUNIT CLPX-LIKE, MITOCHONDRIAL-RELATED"/>
    <property type="match status" value="1"/>
</dbReference>
<comment type="caution">
    <text evidence="1">The sequence shown here is derived from an EMBL/GenBank/DDBJ whole genome shotgun (WGS) entry which is preliminary data.</text>
</comment>
<dbReference type="GO" id="GO:0005524">
    <property type="term" value="F:ATP binding"/>
    <property type="evidence" value="ECO:0007669"/>
    <property type="project" value="UniProtKB-KW"/>
</dbReference>
<dbReference type="PANTHER" id="PTHR48102:SF7">
    <property type="entry name" value="ATP-DEPENDENT CLP PROTEASE ATP-BINDING SUBUNIT CLPX-LIKE, MITOCHONDRIAL"/>
    <property type="match status" value="1"/>
</dbReference>
<sequence length="64" mass="7187">MIGQDNAKRTLAVAVYNHYKRIQAGEKGRDSRSGEPVELTKSNILMLGPPGAARRIWPRPWPKC</sequence>
<dbReference type="GO" id="GO:0051301">
    <property type="term" value="P:cell division"/>
    <property type="evidence" value="ECO:0007669"/>
    <property type="project" value="TreeGrafter"/>
</dbReference>
<keyword evidence="1" id="KW-0645">Protease</keyword>
<evidence type="ECO:0000313" key="1">
    <source>
        <dbReference type="EMBL" id="EUA33187.1"/>
    </source>
</evidence>
<keyword evidence="1" id="KW-0547">Nucleotide-binding</keyword>
<protein>
    <submittedName>
        <fullName evidence="1">ATP-dependent Clp protease ATP-binding subunit ClpX domain protein</fullName>
    </submittedName>
</protein>
<dbReference type="GO" id="GO:0051603">
    <property type="term" value="P:proteolysis involved in protein catabolic process"/>
    <property type="evidence" value="ECO:0007669"/>
    <property type="project" value="TreeGrafter"/>
</dbReference>
<dbReference type="GO" id="GO:0016887">
    <property type="term" value="F:ATP hydrolysis activity"/>
    <property type="evidence" value="ECO:0007669"/>
    <property type="project" value="TreeGrafter"/>
</dbReference>
<dbReference type="InterPro" id="IPR050052">
    <property type="entry name" value="ATP-dep_Clp_protease_ClpX"/>
</dbReference>
<dbReference type="AlphaFoldDB" id="X8AMQ0"/>
<dbReference type="GO" id="GO:0009376">
    <property type="term" value="C:HslUV protease complex"/>
    <property type="evidence" value="ECO:0007669"/>
    <property type="project" value="TreeGrafter"/>
</dbReference>
<dbReference type="PATRIC" id="fig|1299334.3.peg.4978"/>
<dbReference type="EMBL" id="JAOB01000047">
    <property type="protein sequence ID" value="EUA33187.1"/>
    <property type="molecule type" value="Genomic_DNA"/>
</dbReference>